<keyword evidence="3" id="KW-0001">2Fe-2S</keyword>
<dbReference type="GO" id="GO:0051537">
    <property type="term" value="F:2 iron, 2 sulfur cluster binding"/>
    <property type="evidence" value="ECO:0007669"/>
    <property type="project" value="UniProtKB-KW"/>
</dbReference>
<dbReference type="Gene3D" id="2.40.30.10">
    <property type="entry name" value="Translation factors"/>
    <property type="match status" value="1"/>
</dbReference>
<dbReference type="InterPro" id="IPR050415">
    <property type="entry name" value="MRET"/>
</dbReference>
<keyword evidence="7" id="KW-0408">Iron</keyword>
<dbReference type="InterPro" id="IPR017927">
    <property type="entry name" value="FAD-bd_FR_type"/>
</dbReference>
<dbReference type="AlphaFoldDB" id="A0A840TZC1"/>
<evidence type="ECO:0000313" key="12">
    <source>
        <dbReference type="Proteomes" id="UP000557307"/>
    </source>
</evidence>
<dbReference type="CDD" id="cd06214">
    <property type="entry name" value="PA_degradation_oxidoreductase_like"/>
    <property type="match status" value="1"/>
</dbReference>
<dbReference type="EMBL" id="JACHGF010000005">
    <property type="protein sequence ID" value="MBB5285250.1"/>
    <property type="molecule type" value="Genomic_DNA"/>
</dbReference>
<dbReference type="InterPro" id="IPR001433">
    <property type="entry name" value="OxRdtase_FAD/NAD-bd"/>
</dbReference>
<dbReference type="PROSITE" id="PS00197">
    <property type="entry name" value="2FE2S_FER_1"/>
    <property type="match status" value="1"/>
</dbReference>
<evidence type="ECO:0000313" key="11">
    <source>
        <dbReference type="EMBL" id="MBB5285250.1"/>
    </source>
</evidence>
<dbReference type="Pfam" id="PF00111">
    <property type="entry name" value="Fer2"/>
    <property type="match status" value="1"/>
</dbReference>
<dbReference type="PANTHER" id="PTHR47354">
    <property type="entry name" value="NADH OXIDOREDUCTASE HCR"/>
    <property type="match status" value="1"/>
</dbReference>
<dbReference type="SUPFAM" id="SSF52343">
    <property type="entry name" value="Ferredoxin reductase-like, C-terminal NADP-linked domain"/>
    <property type="match status" value="1"/>
</dbReference>
<feature type="domain" description="FAD-binding FR-type" evidence="10">
    <location>
        <begin position="1"/>
        <end position="104"/>
    </location>
</feature>
<dbReference type="GO" id="GO:0016491">
    <property type="term" value="F:oxidoreductase activity"/>
    <property type="evidence" value="ECO:0007669"/>
    <property type="project" value="UniProtKB-KW"/>
</dbReference>
<dbReference type="RefSeq" id="WP_184175232.1">
    <property type="nucleotide sequence ID" value="NZ_JACHGF010000005.1"/>
</dbReference>
<dbReference type="CDD" id="cd00207">
    <property type="entry name" value="fer2"/>
    <property type="match status" value="1"/>
</dbReference>
<comment type="caution">
    <text evidence="11">The sequence shown here is derived from an EMBL/GenBank/DDBJ whole genome shotgun (WGS) entry which is preliminary data.</text>
</comment>
<name>A0A840TZC1_9BACT</name>
<dbReference type="Gene3D" id="3.40.50.80">
    <property type="entry name" value="Nucleotide-binding domain of ferredoxin-NADP reductase (FNR) module"/>
    <property type="match status" value="1"/>
</dbReference>
<dbReference type="InterPro" id="IPR001041">
    <property type="entry name" value="2Fe-2S_ferredoxin-type"/>
</dbReference>
<dbReference type="PANTHER" id="PTHR47354:SF8">
    <property type="entry name" value="1,2-PHENYLACETYL-COA EPOXIDASE, SUBUNIT E"/>
    <property type="match status" value="1"/>
</dbReference>
<reference evidence="11 12" key="1">
    <citation type="submission" date="2020-08" db="EMBL/GenBank/DDBJ databases">
        <title>Genomic Encyclopedia of Type Strains, Phase IV (KMG-IV): sequencing the most valuable type-strain genomes for metagenomic binning, comparative biology and taxonomic classification.</title>
        <authorList>
            <person name="Goeker M."/>
        </authorList>
    </citation>
    <scope>NUCLEOTIDE SEQUENCE [LARGE SCALE GENOMIC DNA]</scope>
    <source>
        <strain evidence="11 12">DSM 105074</strain>
    </source>
</reference>
<dbReference type="Pfam" id="PF00175">
    <property type="entry name" value="NAD_binding_1"/>
    <property type="match status" value="1"/>
</dbReference>
<dbReference type="PROSITE" id="PS51384">
    <property type="entry name" value="FAD_FR"/>
    <property type="match status" value="1"/>
</dbReference>
<dbReference type="InterPro" id="IPR008333">
    <property type="entry name" value="Cbr1-like_FAD-bd_dom"/>
</dbReference>
<dbReference type="InterPro" id="IPR006058">
    <property type="entry name" value="2Fe2S_fd_BS"/>
</dbReference>
<feature type="domain" description="2Fe-2S ferredoxin-type" evidence="9">
    <location>
        <begin position="260"/>
        <end position="348"/>
    </location>
</feature>
<evidence type="ECO:0000256" key="5">
    <source>
        <dbReference type="ARBA" id="ARBA00022827"/>
    </source>
</evidence>
<sequence>MNELTLRVQQIISETHDTRTFVLEPTDGAPLRYQPGQFLTFLLPQQGHEIRRSYSLSSAPGVDARPAITVKRVVNGEISRFWLNTVREGTLLKALSPSGRFVLDESTLTDAPFDLVLVGAGSGITPLFSILKEVLTQVPQAQVTLLYANRRERDIIFRQQLDDWQRKYPERLRLVHVLSQPSDDWTGLRGRLNNYRLEQWVGTYLRYPPERARFFICGPFELMRTAEITLRFMGFTKEQIRKENFVIDAVPVLPVQSEPHPVRLRFRQREYTLQVPAYTTILQAALREGIPLPYSCKGGRCSACAGLCREGTLHMSINDVLTDRDLAQGWVLTCTAYPDNDEVLIEIV</sequence>
<evidence type="ECO:0000256" key="4">
    <source>
        <dbReference type="ARBA" id="ARBA00022723"/>
    </source>
</evidence>
<keyword evidence="4" id="KW-0479">Metal-binding</keyword>
<keyword evidence="6" id="KW-0560">Oxidoreductase</keyword>
<dbReference type="InterPro" id="IPR039261">
    <property type="entry name" value="FNR_nucleotide-bd"/>
</dbReference>
<evidence type="ECO:0000256" key="3">
    <source>
        <dbReference type="ARBA" id="ARBA00022714"/>
    </source>
</evidence>
<dbReference type="Pfam" id="PF00970">
    <property type="entry name" value="FAD_binding_6"/>
    <property type="match status" value="1"/>
</dbReference>
<keyword evidence="5" id="KW-0274">FAD</keyword>
<evidence type="ECO:0000259" key="9">
    <source>
        <dbReference type="PROSITE" id="PS51085"/>
    </source>
</evidence>
<dbReference type="PRINTS" id="PR00371">
    <property type="entry name" value="FPNCR"/>
</dbReference>
<keyword evidence="8" id="KW-0411">Iron-sulfur</keyword>
<keyword evidence="12" id="KW-1185">Reference proteome</keyword>
<dbReference type="InterPro" id="IPR036010">
    <property type="entry name" value="2Fe-2S_ferredoxin-like_sf"/>
</dbReference>
<gene>
    <name evidence="11" type="ORF">HNQ92_003407</name>
</gene>
<evidence type="ECO:0000256" key="1">
    <source>
        <dbReference type="ARBA" id="ARBA00001974"/>
    </source>
</evidence>
<evidence type="ECO:0000259" key="10">
    <source>
        <dbReference type="PROSITE" id="PS51384"/>
    </source>
</evidence>
<keyword evidence="2" id="KW-0285">Flavoprotein</keyword>
<comment type="cofactor">
    <cofactor evidence="1">
        <name>FAD</name>
        <dbReference type="ChEBI" id="CHEBI:57692"/>
    </cofactor>
</comment>
<dbReference type="PRINTS" id="PR00406">
    <property type="entry name" value="CYTB5RDTASE"/>
</dbReference>
<evidence type="ECO:0000256" key="7">
    <source>
        <dbReference type="ARBA" id="ARBA00023004"/>
    </source>
</evidence>
<protein>
    <submittedName>
        <fullName evidence="11">Ring-1,2-phenylacetyl-CoA epoxidase subunit PaaE</fullName>
    </submittedName>
</protein>
<evidence type="ECO:0000256" key="6">
    <source>
        <dbReference type="ARBA" id="ARBA00023002"/>
    </source>
</evidence>
<dbReference type="SUPFAM" id="SSF54292">
    <property type="entry name" value="2Fe-2S ferredoxin-like"/>
    <property type="match status" value="1"/>
</dbReference>
<evidence type="ECO:0000256" key="8">
    <source>
        <dbReference type="ARBA" id="ARBA00023014"/>
    </source>
</evidence>
<dbReference type="Gene3D" id="3.10.20.30">
    <property type="match status" value="1"/>
</dbReference>
<dbReference type="InterPro" id="IPR017938">
    <property type="entry name" value="Riboflavin_synthase-like_b-brl"/>
</dbReference>
<dbReference type="PROSITE" id="PS51085">
    <property type="entry name" value="2FE2S_FER_2"/>
    <property type="match status" value="1"/>
</dbReference>
<dbReference type="SUPFAM" id="SSF63380">
    <property type="entry name" value="Riboflavin synthase domain-like"/>
    <property type="match status" value="1"/>
</dbReference>
<dbReference type="GO" id="GO:0046872">
    <property type="term" value="F:metal ion binding"/>
    <property type="evidence" value="ECO:0007669"/>
    <property type="project" value="UniProtKB-KW"/>
</dbReference>
<dbReference type="InterPro" id="IPR012675">
    <property type="entry name" value="Beta-grasp_dom_sf"/>
</dbReference>
<dbReference type="Proteomes" id="UP000557307">
    <property type="component" value="Unassembled WGS sequence"/>
</dbReference>
<proteinExistence type="predicted"/>
<dbReference type="InterPro" id="IPR001709">
    <property type="entry name" value="Flavoprot_Pyr_Nucl_cyt_Rdtase"/>
</dbReference>
<evidence type="ECO:0000256" key="2">
    <source>
        <dbReference type="ARBA" id="ARBA00022630"/>
    </source>
</evidence>
<organism evidence="11 12">
    <name type="scientific">Rhabdobacter roseus</name>
    <dbReference type="NCBI Taxonomy" id="1655419"/>
    <lineage>
        <taxon>Bacteria</taxon>
        <taxon>Pseudomonadati</taxon>
        <taxon>Bacteroidota</taxon>
        <taxon>Cytophagia</taxon>
        <taxon>Cytophagales</taxon>
        <taxon>Cytophagaceae</taxon>
        <taxon>Rhabdobacter</taxon>
    </lineage>
</organism>
<accession>A0A840TZC1</accession>
<dbReference type="GO" id="GO:0050660">
    <property type="term" value="F:flavin adenine dinucleotide binding"/>
    <property type="evidence" value="ECO:0007669"/>
    <property type="project" value="TreeGrafter"/>
</dbReference>